<proteinExistence type="predicted"/>
<keyword evidence="3" id="KW-1185">Reference proteome</keyword>
<feature type="transmembrane region" description="Helical" evidence="1">
    <location>
        <begin position="12"/>
        <end position="29"/>
    </location>
</feature>
<evidence type="ECO:0000313" key="2">
    <source>
        <dbReference type="EMBL" id="MFC4803711.1"/>
    </source>
</evidence>
<sequence>MKQRGIKKGLPLFLIVVLVAGASFFVGMMRERYSSDTKINADLIANRIDSVKKLITTEYHYTNMGSMENQNEFYGWKIPFTRKSFILSHDGVIYAGLDIDNADIRVEGKVIRIDLPEAEILSHEIKEESITIFDEETSVFNPIEIADYTSFSADQKKAMEDKAIAGGLLDKAEDNAKEAIEEVLLMNPEIANNYEIEFH</sequence>
<dbReference type="RefSeq" id="WP_379787162.1">
    <property type="nucleotide sequence ID" value="NZ_JBHSHL010000003.1"/>
</dbReference>
<accession>A0ABV9QK18</accession>
<evidence type="ECO:0000256" key="1">
    <source>
        <dbReference type="SAM" id="Phobius"/>
    </source>
</evidence>
<dbReference type="EMBL" id="JBHSHL010000003">
    <property type="protein sequence ID" value="MFC4803711.1"/>
    <property type="molecule type" value="Genomic_DNA"/>
</dbReference>
<dbReference type="InterPro" id="IPR025324">
    <property type="entry name" value="DUF4230"/>
</dbReference>
<comment type="caution">
    <text evidence="2">The sequence shown here is derived from an EMBL/GenBank/DDBJ whole genome shotgun (WGS) entry which is preliminary data.</text>
</comment>
<dbReference type="Proteomes" id="UP001595916">
    <property type="component" value="Unassembled WGS sequence"/>
</dbReference>
<evidence type="ECO:0000313" key="3">
    <source>
        <dbReference type="Proteomes" id="UP001595916"/>
    </source>
</evidence>
<keyword evidence="1" id="KW-1133">Transmembrane helix</keyword>
<keyword evidence="1" id="KW-0812">Transmembrane</keyword>
<gene>
    <name evidence="2" type="ORF">ACFO4R_01320</name>
</gene>
<dbReference type="Pfam" id="PF14014">
    <property type="entry name" value="DUF4230"/>
    <property type="match status" value="1"/>
</dbReference>
<reference evidence="3" key="1">
    <citation type="journal article" date="2019" name="Int. J. Syst. Evol. Microbiol.">
        <title>The Global Catalogue of Microorganisms (GCM) 10K type strain sequencing project: providing services to taxonomists for standard genome sequencing and annotation.</title>
        <authorList>
            <consortium name="The Broad Institute Genomics Platform"/>
            <consortium name="The Broad Institute Genome Sequencing Center for Infectious Disease"/>
            <person name="Wu L."/>
            <person name="Ma J."/>
        </authorList>
    </citation>
    <scope>NUCLEOTIDE SEQUENCE [LARGE SCALE GENOMIC DNA]</scope>
    <source>
        <strain evidence="3">CCUG 46385</strain>
    </source>
</reference>
<protein>
    <submittedName>
        <fullName evidence="2">DUF4230 domain-containing protein</fullName>
    </submittedName>
</protein>
<organism evidence="2 3">
    <name type="scientific">Filifactor villosus</name>
    <dbReference type="NCBI Taxonomy" id="29374"/>
    <lineage>
        <taxon>Bacteria</taxon>
        <taxon>Bacillati</taxon>
        <taxon>Bacillota</taxon>
        <taxon>Clostridia</taxon>
        <taxon>Peptostreptococcales</taxon>
        <taxon>Filifactoraceae</taxon>
        <taxon>Filifactor</taxon>
    </lineage>
</organism>
<name>A0ABV9QK18_9FIRM</name>
<keyword evidence="1" id="KW-0472">Membrane</keyword>